<dbReference type="EMBL" id="KB097456">
    <property type="protein sequence ID" value="ESN97031.1"/>
    <property type="molecule type" value="Genomic_DNA"/>
</dbReference>
<dbReference type="CTD" id="20206780"/>
<dbReference type="PROSITE" id="PS50071">
    <property type="entry name" value="HOMEOBOX_2"/>
    <property type="match status" value="1"/>
</dbReference>
<feature type="domain" description="Homeobox" evidence="8">
    <location>
        <begin position="172"/>
        <end position="233"/>
    </location>
</feature>
<proteinExistence type="predicted"/>
<dbReference type="Gene3D" id="1.10.10.60">
    <property type="entry name" value="Homeodomain-like"/>
    <property type="match status" value="1"/>
</dbReference>
<evidence type="ECO:0000256" key="6">
    <source>
        <dbReference type="RuleBase" id="RU000682"/>
    </source>
</evidence>
<feature type="DNA-binding region" description="Homeobox" evidence="5">
    <location>
        <begin position="174"/>
        <end position="234"/>
    </location>
</feature>
<feature type="region of interest" description="Disordered" evidence="7">
    <location>
        <begin position="148"/>
        <end position="178"/>
    </location>
</feature>
<evidence type="ECO:0000256" key="2">
    <source>
        <dbReference type="ARBA" id="ARBA00023125"/>
    </source>
</evidence>
<dbReference type="GO" id="GO:0005634">
    <property type="term" value="C:nucleus"/>
    <property type="evidence" value="ECO:0000318"/>
    <property type="project" value="GO_Central"/>
</dbReference>
<keyword evidence="11" id="KW-1185">Reference proteome</keyword>
<dbReference type="STRING" id="6412.T1FD81"/>
<evidence type="ECO:0000256" key="4">
    <source>
        <dbReference type="ARBA" id="ARBA00023242"/>
    </source>
</evidence>
<dbReference type="EMBL" id="AMQM01006451">
    <property type="status" value="NOT_ANNOTATED_CDS"/>
    <property type="molecule type" value="Genomic_DNA"/>
</dbReference>
<evidence type="ECO:0000256" key="1">
    <source>
        <dbReference type="ARBA" id="ARBA00004123"/>
    </source>
</evidence>
<keyword evidence="4 5" id="KW-0539">Nucleus</keyword>
<reference evidence="10" key="3">
    <citation type="submission" date="2015-06" db="UniProtKB">
        <authorList>
            <consortium name="EnsemblMetazoa"/>
        </authorList>
    </citation>
    <scope>IDENTIFICATION</scope>
</reference>
<evidence type="ECO:0000313" key="10">
    <source>
        <dbReference type="EnsemblMetazoa" id="HelroP178474"/>
    </source>
</evidence>
<keyword evidence="3 5" id="KW-0371">Homeobox</keyword>
<dbReference type="CDD" id="cd00086">
    <property type="entry name" value="homeodomain"/>
    <property type="match status" value="1"/>
</dbReference>
<dbReference type="Proteomes" id="UP000015101">
    <property type="component" value="Unassembled WGS sequence"/>
</dbReference>
<evidence type="ECO:0000259" key="8">
    <source>
        <dbReference type="PROSITE" id="PS50071"/>
    </source>
</evidence>
<gene>
    <name evidence="10" type="primary">20206780</name>
    <name evidence="9" type="ORF">HELRODRAFT_178474</name>
</gene>
<feature type="compositionally biased region" description="Basic and acidic residues" evidence="7">
    <location>
        <begin position="168"/>
        <end position="178"/>
    </location>
</feature>
<dbReference type="SMART" id="SM00389">
    <property type="entry name" value="HOX"/>
    <property type="match status" value="1"/>
</dbReference>
<dbReference type="InterPro" id="IPR001356">
    <property type="entry name" value="HD"/>
</dbReference>
<reference evidence="11" key="1">
    <citation type="submission" date="2012-12" db="EMBL/GenBank/DDBJ databases">
        <authorList>
            <person name="Hellsten U."/>
            <person name="Grimwood J."/>
            <person name="Chapman J.A."/>
            <person name="Shapiro H."/>
            <person name="Aerts A."/>
            <person name="Otillar R.P."/>
            <person name="Terry A.Y."/>
            <person name="Boore J.L."/>
            <person name="Simakov O."/>
            <person name="Marletaz F."/>
            <person name="Cho S.-J."/>
            <person name="Edsinger-Gonzales E."/>
            <person name="Havlak P."/>
            <person name="Kuo D.-H."/>
            <person name="Larsson T."/>
            <person name="Lv J."/>
            <person name="Arendt D."/>
            <person name="Savage R."/>
            <person name="Osoegawa K."/>
            <person name="de Jong P."/>
            <person name="Lindberg D.R."/>
            <person name="Seaver E.C."/>
            <person name="Weisblat D.A."/>
            <person name="Putnam N.H."/>
            <person name="Grigoriev I.V."/>
            <person name="Rokhsar D.S."/>
        </authorList>
    </citation>
    <scope>NUCLEOTIDE SEQUENCE</scope>
</reference>
<dbReference type="SUPFAM" id="SSF46689">
    <property type="entry name" value="Homeodomain-like"/>
    <property type="match status" value="1"/>
</dbReference>
<reference evidence="9 11" key="2">
    <citation type="journal article" date="2013" name="Nature">
        <title>Insights into bilaterian evolution from three spiralian genomes.</title>
        <authorList>
            <person name="Simakov O."/>
            <person name="Marletaz F."/>
            <person name="Cho S.J."/>
            <person name="Edsinger-Gonzales E."/>
            <person name="Havlak P."/>
            <person name="Hellsten U."/>
            <person name="Kuo D.H."/>
            <person name="Larsson T."/>
            <person name="Lv J."/>
            <person name="Arendt D."/>
            <person name="Savage R."/>
            <person name="Osoegawa K."/>
            <person name="de Jong P."/>
            <person name="Grimwood J."/>
            <person name="Chapman J.A."/>
            <person name="Shapiro H."/>
            <person name="Aerts A."/>
            <person name="Otillar R.P."/>
            <person name="Terry A.Y."/>
            <person name="Boore J.L."/>
            <person name="Grigoriev I.V."/>
            <person name="Lindberg D.R."/>
            <person name="Seaver E.C."/>
            <person name="Weisblat D.A."/>
            <person name="Putnam N.H."/>
            <person name="Rokhsar D.S."/>
        </authorList>
    </citation>
    <scope>NUCLEOTIDE SEQUENCE</scope>
</reference>
<dbReference type="AlphaFoldDB" id="T1FD81"/>
<dbReference type="GO" id="GO:0000981">
    <property type="term" value="F:DNA-binding transcription factor activity, RNA polymerase II-specific"/>
    <property type="evidence" value="ECO:0000318"/>
    <property type="project" value="GO_Central"/>
</dbReference>
<evidence type="ECO:0000313" key="9">
    <source>
        <dbReference type="EMBL" id="ESN97031.1"/>
    </source>
</evidence>
<dbReference type="PANTHER" id="PTHR46123">
    <property type="entry name" value="MIX-TYPE HOMEOBOX GENE 1-RELATED"/>
    <property type="match status" value="1"/>
</dbReference>
<evidence type="ECO:0000256" key="3">
    <source>
        <dbReference type="ARBA" id="ARBA00023155"/>
    </source>
</evidence>
<dbReference type="GO" id="GO:0000977">
    <property type="term" value="F:RNA polymerase II transcription regulatory region sequence-specific DNA binding"/>
    <property type="evidence" value="ECO:0000318"/>
    <property type="project" value="GO_Central"/>
</dbReference>
<dbReference type="InParanoid" id="T1FD81"/>
<sequence length="286" mass="32770">MKFEAEKLTFQMESPGQKKFLKFSPCVGWLPARLNSSFKSEEEDISPRSVTEYPIIIHQMKRIPKSENKSKSRKRLKIFCTDDEEDCATLKSSKEKYLFSSNKKHKHDTTNNSRDSEQSEQIILTHAGDIVSEESISINTESINLMPALTNGEKSSSPNGEKLISPETNKKPSDRRTRRVYNDHETEILENAFQNSNGYPGKSVILHICKILDVDEERIRNWFQNRRAKCKKPAKAAPKSPFKLVPIAPASIGIMNNVNFIQNPYLLQMPSFKNEPTDFNYAPWIS</sequence>
<dbReference type="Pfam" id="PF00046">
    <property type="entry name" value="Homeodomain"/>
    <property type="match status" value="1"/>
</dbReference>
<protein>
    <recommendedName>
        <fullName evidence="8">Homeobox domain-containing protein</fullName>
    </recommendedName>
</protein>
<dbReference type="InterPro" id="IPR009057">
    <property type="entry name" value="Homeodomain-like_sf"/>
</dbReference>
<evidence type="ECO:0000313" key="11">
    <source>
        <dbReference type="Proteomes" id="UP000015101"/>
    </source>
</evidence>
<dbReference type="GeneID" id="20206780"/>
<dbReference type="EnsemblMetazoa" id="HelroT178474">
    <property type="protein sequence ID" value="HelroP178474"/>
    <property type="gene ID" value="HelroG178474"/>
</dbReference>
<organism evidence="10 11">
    <name type="scientific">Helobdella robusta</name>
    <name type="common">Californian leech</name>
    <dbReference type="NCBI Taxonomy" id="6412"/>
    <lineage>
        <taxon>Eukaryota</taxon>
        <taxon>Metazoa</taxon>
        <taxon>Spiralia</taxon>
        <taxon>Lophotrochozoa</taxon>
        <taxon>Annelida</taxon>
        <taxon>Clitellata</taxon>
        <taxon>Hirudinea</taxon>
        <taxon>Rhynchobdellida</taxon>
        <taxon>Glossiphoniidae</taxon>
        <taxon>Helobdella</taxon>
    </lineage>
</organism>
<dbReference type="InterPro" id="IPR051306">
    <property type="entry name" value="Homeobox_regulator"/>
</dbReference>
<evidence type="ECO:0000256" key="5">
    <source>
        <dbReference type="PROSITE-ProRule" id="PRU00108"/>
    </source>
</evidence>
<dbReference type="PANTHER" id="PTHR46123:SF4">
    <property type="entry name" value="MIX-TYPE HOMEOBOX GENE 1-RELATED"/>
    <property type="match status" value="1"/>
</dbReference>
<accession>T1FD81</accession>
<dbReference type="HOGENOM" id="CLU_974121_0_0_1"/>
<dbReference type="OrthoDB" id="6159439at2759"/>
<name>T1FD81_HELRO</name>
<dbReference type="KEGG" id="hro:HELRODRAFT_178474"/>
<dbReference type="GO" id="GO:0006357">
    <property type="term" value="P:regulation of transcription by RNA polymerase II"/>
    <property type="evidence" value="ECO:0000318"/>
    <property type="project" value="GO_Central"/>
</dbReference>
<dbReference type="RefSeq" id="XP_009024818.1">
    <property type="nucleotide sequence ID" value="XM_009026570.1"/>
</dbReference>
<comment type="subcellular location">
    <subcellularLocation>
        <location evidence="1 5 6">Nucleus</location>
    </subcellularLocation>
</comment>
<evidence type="ECO:0000256" key="7">
    <source>
        <dbReference type="SAM" id="MobiDB-lite"/>
    </source>
</evidence>
<keyword evidence="2 5" id="KW-0238">DNA-binding</keyword>